<name>A0ABX3X8D7_9BRAD</name>
<protein>
    <recommendedName>
        <fullName evidence="4">Cytochrome-c oxidase</fullName>
    </recommendedName>
</protein>
<dbReference type="RefSeq" id="WP_085383791.1">
    <property type="nucleotide sequence ID" value="NZ_NAFJ01000123.1"/>
</dbReference>
<evidence type="ECO:0000313" key="2">
    <source>
        <dbReference type="EMBL" id="OSJ32840.1"/>
    </source>
</evidence>
<feature type="transmembrane region" description="Helical" evidence="1">
    <location>
        <begin position="104"/>
        <end position="124"/>
    </location>
</feature>
<dbReference type="Proteomes" id="UP000193884">
    <property type="component" value="Unassembled WGS sequence"/>
</dbReference>
<keyword evidence="1" id="KW-0812">Transmembrane</keyword>
<keyword evidence="1" id="KW-1133">Transmembrane helix</keyword>
<feature type="transmembrane region" description="Helical" evidence="1">
    <location>
        <begin position="38"/>
        <end position="57"/>
    </location>
</feature>
<evidence type="ECO:0000256" key="1">
    <source>
        <dbReference type="SAM" id="Phobius"/>
    </source>
</evidence>
<proteinExistence type="predicted"/>
<accession>A0ABX3X8D7</accession>
<evidence type="ECO:0008006" key="4">
    <source>
        <dbReference type="Google" id="ProtNLM"/>
    </source>
</evidence>
<evidence type="ECO:0000313" key="3">
    <source>
        <dbReference type="Proteomes" id="UP000193884"/>
    </source>
</evidence>
<dbReference type="InterPro" id="IPR036927">
    <property type="entry name" value="Cyt_c_oxase-like_su1_sf"/>
</dbReference>
<reference evidence="2 3" key="1">
    <citation type="submission" date="2017-03" db="EMBL/GenBank/DDBJ databases">
        <title>Whole genome sequences of fourteen strains of Bradyrhizobium canariense and one strain of Bradyrhizobium japonicum isolated from Lupinus (Papilionoideae: Genisteae) species in Algeria.</title>
        <authorList>
            <person name="Crovadore J."/>
            <person name="Chekireb D."/>
            <person name="Brachmann A."/>
            <person name="Chablais R."/>
            <person name="Cochard B."/>
            <person name="Lefort F."/>
        </authorList>
    </citation>
    <scope>NUCLEOTIDE SEQUENCE [LARGE SCALE GENOMIC DNA]</scope>
    <source>
        <strain evidence="2 3">UBMAN05</strain>
    </source>
</reference>
<dbReference type="InterPro" id="IPR018228">
    <property type="entry name" value="DNase_TatD-rel_CS"/>
</dbReference>
<keyword evidence="1" id="KW-0472">Membrane</keyword>
<organism evidence="2 3">
    <name type="scientific">Bradyrhizobium canariense</name>
    <dbReference type="NCBI Taxonomy" id="255045"/>
    <lineage>
        <taxon>Bacteria</taxon>
        <taxon>Pseudomonadati</taxon>
        <taxon>Pseudomonadota</taxon>
        <taxon>Alphaproteobacteria</taxon>
        <taxon>Hyphomicrobiales</taxon>
        <taxon>Nitrobacteraceae</taxon>
        <taxon>Bradyrhizobium</taxon>
    </lineage>
</organism>
<dbReference type="PROSITE" id="PS01137">
    <property type="entry name" value="TATD_1"/>
    <property type="match status" value="1"/>
</dbReference>
<gene>
    <name evidence="2" type="ORF">BST63_06830</name>
</gene>
<dbReference type="EMBL" id="NAFK01000139">
    <property type="protein sequence ID" value="OSJ32840.1"/>
    <property type="molecule type" value="Genomic_DNA"/>
</dbReference>
<dbReference type="Gene3D" id="1.20.210.10">
    <property type="entry name" value="Cytochrome c oxidase-like, subunit I domain"/>
    <property type="match status" value="1"/>
</dbReference>
<feature type="transmembrane region" description="Helical" evidence="1">
    <location>
        <begin position="69"/>
        <end position="92"/>
    </location>
</feature>
<keyword evidence="3" id="KW-1185">Reference proteome</keyword>
<dbReference type="SUPFAM" id="SSF81442">
    <property type="entry name" value="Cytochrome c oxidase subunit I-like"/>
    <property type="match status" value="1"/>
</dbReference>
<sequence>MSISSLFFKGAVLWFVAGTSVGMQMGLSGNHNFIDAHAHLNLLGWVSSALFGCFYKLHPIIAAKRRTWVHFTLYNAGLALMLPSLYLVQAGYEWAEPLMQIGSTLTWAGVIVFAILVVTAPGLGKNGVGI</sequence>
<comment type="caution">
    <text evidence="2">The sequence shown here is derived from an EMBL/GenBank/DDBJ whole genome shotgun (WGS) entry which is preliminary data.</text>
</comment>